<dbReference type="Gene3D" id="3.30.1310.20">
    <property type="entry name" value="PRTase-like"/>
    <property type="match status" value="1"/>
</dbReference>
<evidence type="ECO:0000256" key="2">
    <source>
        <dbReference type="ARBA" id="ARBA00022962"/>
    </source>
</evidence>
<proteinExistence type="predicted"/>
<dbReference type="PANTHER" id="PTHR11907">
    <property type="entry name" value="AMIDOPHOSPHORIBOSYLTRANSFERASE"/>
    <property type="match status" value="1"/>
</dbReference>
<evidence type="ECO:0000313" key="5">
    <source>
        <dbReference type="Proteomes" id="UP001596368"/>
    </source>
</evidence>
<dbReference type="InterPro" id="IPR029057">
    <property type="entry name" value="PRTase-like"/>
</dbReference>
<accession>A0ABD5XX68</accession>
<evidence type="ECO:0000259" key="3">
    <source>
        <dbReference type="Pfam" id="PF00156"/>
    </source>
</evidence>
<keyword evidence="4" id="KW-0328">Glycosyltransferase</keyword>
<organism evidence="4 5">
    <name type="scientific">Halobaculum litoreum</name>
    <dbReference type="NCBI Taxonomy" id="3031998"/>
    <lineage>
        <taxon>Archaea</taxon>
        <taxon>Methanobacteriati</taxon>
        <taxon>Methanobacteriota</taxon>
        <taxon>Stenosarchaea group</taxon>
        <taxon>Halobacteria</taxon>
        <taxon>Halobacteriales</taxon>
        <taxon>Haloferacaceae</taxon>
        <taxon>Halobaculum</taxon>
    </lineage>
</organism>
<dbReference type="InterPro" id="IPR000836">
    <property type="entry name" value="PRTase_dom"/>
</dbReference>
<sequence>MRSTFADRTEAGERLADLLEERGVTADLVVGVPRGGLPVAAVVAERLGVPLDIVSARKIGAPWNEELAIGAVASDGSTWLNEELIRSAGVDETYIERARRRERAAARDRVRRYRDDAQAVDLAGKQVVLVDDGVATGATTLACLAALEAAGAARVTLAVPVAPADTVETLTAAADEVVCVETPVQFGSVGRFYRTFGQVTDEEARGYLGSHAR</sequence>
<comment type="caution">
    <text evidence="4">The sequence shown here is derived from an EMBL/GenBank/DDBJ whole genome shotgun (WGS) entry which is preliminary data.</text>
</comment>
<dbReference type="CDD" id="cd06223">
    <property type="entry name" value="PRTases_typeI"/>
    <property type="match status" value="1"/>
</dbReference>
<dbReference type="SUPFAM" id="SSF53271">
    <property type="entry name" value="PRTase-like"/>
    <property type="match status" value="1"/>
</dbReference>
<keyword evidence="1" id="KW-0808">Transferase</keyword>
<reference evidence="4 5" key="1">
    <citation type="journal article" date="2019" name="Int. J. Syst. Evol. Microbiol.">
        <title>The Global Catalogue of Microorganisms (GCM) 10K type strain sequencing project: providing services to taxonomists for standard genome sequencing and annotation.</title>
        <authorList>
            <consortium name="The Broad Institute Genomics Platform"/>
            <consortium name="The Broad Institute Genome Sequencing Center for Infectious Disease"/>
            <person name="Wu L."/>
            <person name="Ma J."/>
        </authorList>
    </citation>
    <scope>NUCLEOTIDE SEQUENCE [LARGE SCALE GENOMIC DNA]</scope>
    <source>
        <strain evidence="4 5">DT92</strain>
    </source>
</reference>
<name>A0ABD5XX68_9EURY</name>
<gene>
    <name evidence="4" type="ORF">ACFQRB_20540</name>
</gene>
<dbReference type="GO" id="GO:0016757">
    <property type="term" value="F:glycosyltransferase activity"/>
    <property type="evidence" value="ECO:0007669"/>
    <property type="project" value="UniProtKB-KW"/>
</dbReference>
<keyword evidence="5" id="KW-1185">Reference proteome</keyword>
<protein>
    <submittedName>
        <fullName evidence="4">Phosphoribosyltransferase</fullName>
    </submittedName>
</protein>
<feature type="domain" description="Phosphoribosyltransferase" evidence="3">
    <location>
        <begin position="16"/>
        <end position="181"/>
    </location>
</feature>
<dbReference type="Gene3D" id="3.40.50.2020">
    <property type="match status" value="1"/>
</dbReference>
<dbReference type="EMBL" id="JBHSZG010000009">
    <property type="protein sequence ID" value="MFC7138215.1"/>
    <property type="molecule type" value="Genomic_DNA"/>
</dbReference>
<dbReference type="AlphaFoldDB" id="A0ABD5XX68"/>
<evidence type="ECO:0000313" key="4">
    <source>
        <dbReference type="EMBL" id="MFC7138215.1"/>
    </source>
</evidence>
<evidence type="ECO:0000256" key="1">
    <source>
        <dbReference type="ARBA" id="ARBA00022679"/>
    </source>
</evidence>
<dbReference type="Proteomes" id="UP001596368">
    <property type="component" value="Unassembled WGS sequence"/>
</dbReference>
<dbReference type="Pfam" id="PF00156">
    <property type="entry name" value="Pribosyltran"/>
    <property type="match status" value="1"/>
</dbReference>
<keyword evidence="2" id="KW-0315">Glutamine amidotransferase</keyword>